<organism evidence="1">
    <name type="scientific">marine sediment metagenome</name>
    <dbReference type="NCBI Taxonomy" id="412755"/>
    <lineage>
        <taxon>unclassified sequences</taxon>
        <taxon>metagenomes</taxon>
        <taxon>ecological metagenomes</taxon>
    </lineage>
</organism>
<accession>A0A0F9EZZ5</accession>
<reference evidence="1" key="1">
    <citation type="journal article" date="2015" name="Nature">
        <title>Complex archaea that bridge the gap between prokaryotes and eukaryotes.</title>
        <authorList>
            <person name="Spang A."/>
            <person name="Saw J.H."/>
            <person name="Jorgensen S.L."/>
            <person name="Zaremba-Niedzwiedzka K."/>
            <person name="Martijn J."/>
            <person name="Lind A.E."/>
            <person name="van Eijk R."/>
            <person name="Schleper C."/>
            <person name="Guy L."/>
            <person name="Ettema T.J."/>
        </authorList>
    </citation>
    <scope>NUCLEOTIDE SEQUENCE</scope>
</reference>
<protein>
    <submittedName>
        <fullName evidence="1">Uncharacterized protein</fullName>
    </submittedName>
</protein>
<name>A0A0F9EZZ5_9ZZZZ</name>
<gene>
    <name evidence="1" type="ORF">LCGC14_2304180</name>
</gene>
<evidence type="ECO:0000313" key="1">
    <source>
        <dbReference type="EMBL" id="KKL50570.1"/>
    </source>
</evidence>
<proteinExistence type="predicted"/>
<sequence>MTWLKTKLHNAWLRLKKWVLTILVALGLVTGVVVFADDVNLSWQNATQWTDGSPILPGDLAETVLDYEMFALGVDVASQPRAYVELVRVPVSIESYLHANVADGIHCYVAYHVATNGRRSDYSNESCKTIDTRLPGSPAGLSAN</sequence>
<dbReference type="EMBL" id="LAZR01032550">
    <property type="protein sequence ID" value="KKL50570.1"/>
    <property type="molecule type" value="Genomic_DNA"/>
</dbReference>
<dbReference type="AlphaFoldDB" id="A0A0F9EZZ5"/>
<comment type="caution">
    <text evidence="1">The sequence shown here is derived from an EMBL/GenBank/DDBJ whole genome shotgun (WGS) entry which is preliminary data.</text>
</comment>